<dbReference type="PANTHER" id="PTHR43461:SF1">
    <property type="entry name" value="TRANSMEMBRANE PROTEIN 256"/>
    <property type="match status" value="1"/>
</dbReference>
<evidence type="ECO:0000256" key="1">
    <source>
        <dbReference type="ARBA" id="ARBA00004141"/>
    </source>
</evidence>
<evidence type="ECO:0000256" key="4">
    <source>
        <dbReference type="ARBA" id="ARBA00022989"/>
    </source>
</evidence>
<reference evidence="7 8" key="1">
    <citation type="submission" date="2014-07" db="EMBL/GenBank/DDBJ databases">
        <authorList>
            <person name="Urmite Genomes Urmite Genomes"/>
        </authorList>
    </citation>
    <scope>NUCLEOTIDE SEQUENCE [LARGE SCALE GENOMIC DNA]</scope>
    <source>
        <strain evidence="7 8">13MG44_air</strain>
    </source>
</reference>
<dbReference type="Proteomes" id="UP000044136">
    <property type="component" value="Unassembled WGS sequence"/>
</dbReference>
<feature type="transmembrane region" description="Helical" evidence="6">
    <location>
        <begin position="102"/>
        <end position="119"/>
    </location>
</feature>
<dbReference type="AlphaFoldDB" id="A0A078M9F0"/>
<dbReference type="RefSeq" id="WP_035810557.1">
    <property type="nucleotide sequence ID" value="NZ_CCSE01000001.1"/>
</dbReference>
<dbReference type="PANTHER" id="PTHR43461">
    <property type="entry name" value="TRANSMEMBRANE PROTEIN 256"/>
    <property type="match status" value="1"/>
</dbReference>
<dbReference type="HOGENOM" id="CLU_096548_3_1_9"/>
<protein>
    <recommendedName>
        <fullName evidence="9">DUF423 domain-containing protein</fullName>
    </recommendedName>
</protein>
<evidence type="ECO:0000256" key="5">
    <source>
        <dbReference type="ARBA" id="ARBA00023136"/>
    </source>
</evidence>
<evidence type="ECO:0008006" key="9">
    <source>
        <dbReference type="Google" id="ProtNLM"/>
    </source>
</evidence>
<evidence type="ECO:0000256" key="6">
    <source>
        <dbReference type="SAM" id="Phobius"/>
    </source>
</evidence>
<evidence type="ECO:0000256" key="2">
    <source>
        <dbReference type="ARBA" id="ARBA00009694"/>
    </source>
</evidence>
<evidence type="ECO:0000313" key="7">
    <source>
        <dbReference type="EMBL" id="CEA02859.1"/>
    </source>
</evidence>
<sequence>MKLFIILGAVNAFIAVACGAFGAHALEGKLSDHYLDVWETAVKYQFYHALGLIAIGILIQVTGAQFLVAAGWFMTAGIVFFTGSLMVLAFTGISILGAVTPIGGVMFLISWTLVIIGIVKL</sequence>
<keyword evidence="4 6" id="KW-1133">Transmembrane helix</keyword>
<proteinExistence type="inferred from homology"/>
<dbReference type="InterPro" id="IPR006696">
    <property type="entry name" value="DUF423"/>
</dbReference>
<keyword evidence="5 6" id="KW-0472">Membrane</keyword>
<dbReference type="Pfam" id="PF04241">
    <property type="entry name" value="DUF423"/>
    <property type="match status" value="1"/>
</dbReference>
<accession>A0A078M9F0</accession>
<feature type="transmembrane region" description="Helical" evidence="6">
    <location>
        <begin position="46"/>
        <end position="69"/>
    </location>
</feature>
<feature type="transmembrane region" description="Helical" evidence="6">
    <location>
        <begin position="76"/>
        <end position="96"/>
    </location>
</feature>
<dbReference type="EMBL" id="CCSE01000001">
    <property type="protein sequence ID" value="CEA02859.1"/>
    <property type="molecule type" value="Genomic_DNA"/>
</dbReference>
<gene>
    <name evidence="7" type="ORF">BN1048_01873</name>
</gene>
<comment type="similarity">
    <text evidence="2">Belongs to the UPF0382 family.</text>
</comment>
<dbReference type="PROSITE" id="PS51257">
    <property type="entry name" value="PROKAR_LIPOPROTEIN"/>
    <property type="match status" value="1"/>
</dbReference>
<dbReference type="STRING" id="1461582.BN1048_01873"/>
<evidence type="ECO:0000313" key="8">
    <source>
        <dbReference type="Proteomes" id="UP000044136"/>
    </source>
</evidence>
<name>A0A078M9F0_9STAP</name>
<comment type="subcellular location">
    <subcellularLocation>
        <location evidence="1">Membrane</location>
        <topology evidence="1">Multi-pass membrane protein</topology>
    </subcellularLocation>
</comment>
<keyword evidence="8" id="KW-1185">Reference proteome</keyword>
<dbReference type="eggNOG" id="COG2363">
    <property type="taxonomic scope" value="Bacteria"/>
</dbReference>
<evidence type="ECO:0000256" key="3">
    <source>
        <dbReference type="ARBA" id="ARBA00022692"/>
    </source>
</evidence>
<dbReference type="GO" id="GO:0005886">
    <property type="term" value="C:plasma membrane"/>
    <property type="evidence" value="ECO:0007669"/>
    <property type="project" value="TreeGrafter"/>
</dbReference>
<keyword evidence="3 6" id="KW-0812">Transmembrane</keyword>
<dbReference type="OrthoDB" id="9802121at2"/>
<organism evidence="7 8">
    <name type="scientific">Jeotgalicoccus saudimassiliensis</name>
    <dbReference type="NCBI Taxonomy" id="1461582"/>
    <lineage>
        <taxon>Bacteria</taxon>
        <taxon>Bacillati</taxon>
        <taxon>Bacillota</taxon>
        <taxon>Bacilli</taxon>
        <taxon>Bacillales</taxon>
        <taxon>Staphylococcaceae</taxon>
        <taxon>Jeotgalicoccus</taxon>
    </lineage>
</organism>